<comment type="caution">
    <text evidence="1">The sequence shown here is derived from an EMBL/GenBank/DDBJ whole genome shotgun (WGS) entry which is preliminary data.</text>
</comment>
<sequence>MLPVDRRGAENAACGWRGVDGCPAGWVAALAPAVEPFAARLLVVPRLEELFGLAEVPAIVAVDMPIGLPERVGHGGRGPEALVRPLLGGRQSSVFSVPSRAAVHAGDYAAACAAALATSDPPRRVSKQCFHLFPKIRELDALLRGRPDLAGRVFEAHPEVAFWRLNGERALDQPKKVKGRPWPAGLALRERLLRAAGFGDGAFGLRPRGTGPDDVLDALANLTVALRIARGEARSFPDPPGRDEANLPVAIWT</sequence>
<reference evidence="1 2" key="1">
    <citation type="submission" date="2020-08" db="EMBL/GenBank/DDBJ databases">
        <title>Genomic Encyclopedia of Type Strains, Phase IV (KMG-IV): sequencing the most valuable type-strain genomes for metagenomic binning, comparative biology and taxonomic classification.</title>
        <authorList>
            <person name="Goeker M."/>
        </authorList>
    </citation>
    <scope>NUCLEOTIDE SEQUENCE [LARGE SCALE GENOMIC DNA]</scope>
    <source>
        <strain evidence="1 2">DSM 103737</strain>
    </source>
</reference>
<dbReference type="EMBL" id="JACIEN010000006">
    <property type="protein sequence ID" value="MBB4019289.1"/>
    <property type="molecule type" value="Genomic_DNA"/>
</dbReference>
<dbReference type="RefSeq" id="WP_183318031.1">
    <property type="nucleotide sequence ID" value="NZ_JACIEN010000006.1"/>
</dbReference>
<evidence type="ECO:0000313" key="2">
    <source>
        <dbReference type="Proteomes" id="UP000577362"/>
    </source>
</evidence>
<gene>
    <name evidence="1" type="ORF">GGR16_004336</name>
</gene>
<protein>
    <submittedName>
        <fullName evidence="1">Putative RNase H-like nuclease</fullName>
    </submittedName>
</protein>
<name>A0A840C7A1_9HYPH</name>
<keyword evidence="2" id="KW-1185">Reference proteome</keyword>
<dbReference type="Proteomes" id="UP000577362">
    <property type="component" value="Unassembled WGS sequence"/>
</dbReference>
<organism evidence="1 2">
    <name type="scientific">Chelatococcus caeni</name>
    <dbReference type="NCBI Taxonomy" id="1348468"/>
    <lineage>
        <taxon>Bacteria</taxon>
        <taxon>Pseudomonadati</taxon>
        <taxon>Pseudomonadota</taxon>
        <taxon>Alphaproteobacteria</taxon>
        <taxon>Hyphomicrobiales</taxon>
        <taxon>Chelatococcaceae</taxon>
        <taxon>Chelatococcus</taxon>
    </lineage>
</organism>
<evidence type="ECO:0000313" key="1">
    <source>
        <dbReference type="EMBL" id="MBB4019289.1"/>
    </source>
</evidence>
<dbReference type="AlphaFoldDB" id="A0A840C7A1"/>
<dbReference type="Pfam" id="PF04250">
    <property type="entry name" value="DUF429"/>
    <property type="match status" value="1"/>
</dbReference>
<proteinExistence type="predicted"/>
<dbReference type="InterPro" id="IPR007362">
    <property type="entry name" value="DUF429"/>
</dbReference>
<accession>A0A840C7A1</accession>